<organism evidence="3 4">
    <name type="scientific">Oikopleura dioica</name>
    <name type="common">Tunicate</name>
    <dbReference type="NCBI Taxonomy" id="34765"/>
    <lineage>
        <taxon>Eukaryota</taxon>
        <taxon>Metazoa</taxon>
        <taxon>Chordata</taxon>
        <taxon>Tunicata</taxon>
        <taxon>Appendicularia</taxon>
        <taxon>Copelata</taxon>
        <taxon>Oikopleuridae</taxon>
        <taxon>Oikopleura</taxon>
    </lineage>
</organism>
<gene>
    <name evidence="3" type="ORF">OKIOD_LOCUS3199</name>
</gene>
<feature type="domain" description="GMP phosphodiesterase delta subunit" evidence="2">
    <location>
        <begin position="22"/>
        <end position="161"/>
    </location>
</feature>
<name>A0ABN7RWK4_OIKDI</name>
<reference evidence="3 4" key="1">
    <citation type="submission" date="2021-04" db="EMBL/GenBank/DDBJ databases">
        <authorList>
            <person name="Bliznina A."/>
        </authorList>
    </citation>
    <scope>NUCLEOTIDE SEQUENCE [LARGE SCALE GENOMIC DNA]</scope>
</reference>
<evidence type="ECO:0000313" key="4">
    <source>
        <dbReference type="Proteomes" id="UP001158576"/>
    </source>
</evidence>
<dbReference type="InterPro" id="IPR008015">
    <property type="entry name" value="PDED_dom"/>
</dbReference>
<evidence type="ECO:0000313" key="3">
    <source>
        <dbReference type="EMBL" id="CAG5087816.1"/>
    </source>
</evidence>
<sequence length="162" mass="18757">MSVTADVRTPTKDEHAEMIKNQKIVDGFKLNWMKMKDGDKGRVLWQQTTDFSRTNVTHEARIPKRILKCKSVCRELNFSSKELIENFSLVQRIYFKGRLMEEWPFHFGFVMPNTTNSWENVIEADSAGVLGASILSGNIEIETLFFNESVVISKSRVRVFYV</sequence>
<protein>
    <submittedName>
        <fullName evidence="3">Oidioi.mRNA.OKI2018_I69.PAR.g11641.t1.cds</fullName>
    </submittedName>
</protein>
<keyword evidence="4" id="KW-1185">Reference proteome</keyword>
<evidence type="ECO:0000256" key="1">
    <source>
        <dbReference type="ARBA" id="ARBA00008102"/>
    </source>
</evidence>
<comment type="similarity">
    <text evidence="1">Belongs to the PDE6D/unc-119 family.</text>
</comment>
<accession>A0ABN7RWK4</accession>
<dbReference type="PANTHER" id="PTHR12976:SF0">
    <property type="entry name" value="RETINAL ROD RHODOPSIN-SENSITIVE CGMP 3',5'-CYCLIC PHOSPHODIESTERASE SUBUNIT DELTA"/>
    <property type="match status" value="1"/>
</dbReference>
<dbReference type="PANTHER" id="PTHR12976">
    <property type="entry name" value="RETINAL ROD RHODOPSIN-SENSITIVE CGMP 3',5'-CYCLIC PHOSPHODIESTERASE DELTA-SUBUNIT"/>
    <property type="match status" value="1"/>
</dbReference>
<proteinExistence type="inferred from homology"/>
<dbReference type="Gene3D" id="2.70.50.40">
    <property type="entry name" value="GMP phosphodiesterase, delta subunit"/>
    <property type="match status" value="1"/>
</dbReference>
<dbReference type="SUPFAM" id="SSF81296">
    <property type="entry name" value="E set domains"/>
    <property type="match status" value="1"/>
</dbReference>
<dbReference type="Pfam" id="PF05351">
    <property type="entry name" value="GMP_PDE_delta"/>
    <property type="match status" value="1"/>
</dbReference>
<dbReference type="InterPro" id="IPR014756">
    <property type="entry name" value="Ig_E-set"/>
</dbReference>
<dbReference type="Proteomes" id="UP001158576">
    <property type="component" value="Chromosome PAR"/>
</dbReference>
<dbReference type="InterPro" id="IPR037036">
    <property type="entry name" value="PDED_dom_sf"/>
</dbReference>
<evidence type="ECO:0000259" key="2">
    <source>
        <dbReference type="Pfam" id="PF05351"/>
    </source>
</evidence>
<dbReference type="EMBL" id="OU015568">
    <property type="protein sequence ID" value="CAG5087816.1"/>
    <property type="molecule type" value="Genomic_DNA"/>
</dbReference>